<keyword evidence="9 12" id="KW-0949">S-adenosyl-L-methionine</keyword>
<gene>
    <name evidence="15" type="ORF">N784_00895</name>
</gene>
<evidence type="ECO:0000256" key="8">
    <source>
        <dbReference type="ARBA" id="ARBA00022679"/>
    </source>
</evidence>
<dbReference type="Gene3D" id="3.40.1280.10">
    <property type="match status" value="1"/>
</dbReference>
<keyword evidence="6 12" id="KW-0698">rRNA processing</keyword>
<dbReference type="Pfam" id="PF04452">
    <property type="entry name" value="Methyltrans_RNA"/>
    <property type="match status" value="1"/>
</dbReference>
<dbReference type="PIRSF" id="PIRSF015601">
    <property type="entry name" value="MTase_slr0722"/>
    <property type="match status" value="1"/>
</dbReference>
<dbReference type="NCBIfam" id="NF008691">
    <property type="entry name" value="PRK11713.1-4"/>
    <property type="match status" value="1"/>
</dbReference>
<comment type="similarity">
    <text evidence="2 12">Belongs to the RNA methyltransferase RsmE family.</text>
</comment>
<dbReference type="Gene3D" id="2.40.240.20">
    <property type="entry name" value="Hypothetical PUA domain-like, domain 1"/>
    <property type="match status" value="1"/>
</dbReference>
<protein>
    <recommendedName>
        <fullName evidence="4 12">Ribosomal RNA small subunit methyltransferase E</fullName>
        <ecNumber evidence="3 12">2.1.1.193</ecNumber>
    </recommendedName>
</protein>
<reference evidence="15 16" key="1">
    <citation type="submission" date="2013-08" db="EMBL/GenBank/DDBJ databases">
        <authorList>
            <person name="Huang J."/>
            <person name="Wang G."/>
        </authorList>
    </citation>
    <scope>NUCLEOTIDE SEQUENCE [LARGE SCALE GENOMIC DNA]</scope>
    <source>
        <strain evidence="15 16">JSM 072002</strain>
    </source>
</reference>
<dbReference type="GO" id="GO:0070042">
    <property type="term" value="F:rRNA (uridine-N3-)-methyltransferase activity"/>
    <property type="evidence" value="ECO:0007669"/>
    <property type="project" value="TreeGrafter"/>
</dbReference>
<dbReference type="Proteomes" id="UP000030401">
    <property type="component" value="Unassembled WGS sequence"/>
</dbReference>
<dbReference type="SUPFAM" id="SSF88697">
    <property type="entry name" value="PUA domain-like"/>
    <property type="match status" value="1"/>
</dbReference>
<dbReference type="InterPro" id="IPR046887">
    <property type="entry name" value="RsmE_PUA-like"/>
</dbReference>
<dbReference type="STRING" id="1385512.N784_00895"/>
<evidence type="ECO:0000256" key="6">
    <source>
        <dbReference type="ARBA" id="ARBA00022552"/>
    </source>
</evidence>
<dbReference type="InterPro" id="IPR046886">
    <property type="entry name" value="RsmE_MTase_dom"/>
</dbReference>
<dbReference type="PANTHER" id="PTHR30027:SF3">
    <property type="entry name" value="16S RRNA (URACIL(1498)-N(3))-METHYLTRANSFERASE"/>
    <property type="match status" value="1"/>
</dbReference>
<name>A0A0A5GA50_9BACI</name>
<evidence type="ECO:0000256" key="7">
    <source>
        <dbReference type="ARBA" id="ARBA00022603"/>
    </source>
</evidence>
<evidence type="ECO:0000313" key="15">
    <source>
        <dbReference type="EMBL" id="KGX88924.1"/>
    </source>
</evidence>
<dbReference type="CDD" id="cd18084">
    <property type="entry name" value="RsmE-like"/>
    <property type="match status" value="1"/>
</dbReference>
<dbReference type="SUPFAM" id="SSF75217">
    <property type="entry name" value="alpha/beta knot"/>
    <property type="match status" value="1"/>
</dbReference>
<evidence type="ECO:0000256" key="12">
    <source>
        <dbReference type="PIRNR" id="PIRNR015601"/>
    </source>
</evidence>
<dbReference type="EMBL" id="AVPG01000001">
    <property type="protein sequence ID" value="KGX88924.1"/>
    <property type="molecule type" value="Genomic_DNA"/>
</dbReference>
<keyword evidence="8 12" id="KW-0808">Transferase</keyword>
<feature type="domain" description="Ribosomal RNA small subunit methyltransferase E methyltransferase" evidence="13">
    <location>
        <begin position="73"/>
        <end position="243"/>
    </location>
</feature>
<dbReference type="InterPro" id="IPR029026">
    <property type="entry name" value="tRNA_m1G_MTases_N"/>
</dbReference>
<dbReference type="EC" id="2.1.1.193" evidence="3 12"/>
<dbReference type="RefSeq" id="WP_036831028.1">
    <property type="nucleotide sequence ID" value="NZ_AVPG01000001.1"/>
</dbReference>
<organism evidence="15 16">
    <name type="scientific">Pontibacillus litoralis JSM 072002</name>
    <dbReference type="NCBI Taxonomy" id="1385512"/>
    <lineage>
        <taxon>Bacteria</taxon>
        <taxon>Bacillati</taxon>
        <taxon>Bacillota</taxon>
        <taxon>Bacilli</taxon>
        <taxon>Bacillales</taxon>
        <taxon>Bacillaceae</taxon>
        <taxon>Pontibacillus</taxon>
    </lineage>
</organism>
<evidence type="ECO:0000256" key="4">
    <source>
        <dbReference type="ARBA" id="ARBA00013673"/>
    </source>
</evidence>
<dbReference type="GO" id="GO:0070475">
    <property type="term" value="P:rRNA base methylation"/>
    <property type="evidence" value="ECO:0007669"/>
    <property type="project" value="TreeGrafter"/>
</dbReference>
<evidence type="ECO:0000256" key="1">
    <source>
        <dbReference type="ARBA" id="ARBA00004496"/>
    </source>
</evidence>
<sequence>MQRYFVPASGWNDEHVIVTGDDVHHVTKVMRMKEEDHILCCNPDGHAALCEINDMTNHQVTCTILEWLEDNSELPACITIAQGLPKGDKMELVVQKGTELGACKFIPFEAERSIVKWDEKKSQKKLARYQKIAKEASEQAHRNRIPVVEQVHQLSALIEKSKQYDWKLFAYEDEARTTSFQSLKDIVPEIQSSEHVMIVIGPEGGFSEHEVEQLRAAQFTSVRLGPRILRTETASSYILAAISYQLEELR</sequence>
<dbReference type="GO" id="GO:0005737">
    <property type="term" value="C:cytoplasm"/>
    <property type="evidence" value="ECO:0007669"/>
    <property type="project" value="UniProtKB-SubCell"/>
</dbReference>
<dbReference type="AlphaFoldDB" id="A0A0A5GA50"/>
<evidence type="ECO:0000256" key="2">
    <source>
        <dbReference type="ARBA" id="ARBA00005528"/>
    </source>
</evidence>
<evidence type="ECO:0000256" key="11">
    <source>
        <dbReference type="ARBA" id="ARBA00047944"/>
    </source>
</evidence>
<dbReference type="eggNOG" id="COG1385">
    <property type="taxonomic scope" value="Bacteria"/>
</dbReference>
<evidence type="ECO:0000256" key="10">
    <source>
        <dbReference type="ARBA" id="ARBA00025699"/>
    </source>
</evidence>
<keyword evidence="7 12" id="KW-0489">Methyltransferase</keyword>
<evidence type="ECO:0000259" key="13">
    <source>
        <dbReference type="Pfam" id="PF04452"/>
    </source>
</evidence>
<accession>A0A0A5GA50</accession>
<comment type="catalytic activity">
    <reaction evidence="11 12">
        <text>uridine(1498) in 16S rRNA + S-adenosyl-L-methionine = N(3)-methyluridine(1498) in 16S rRNA + S-adenosyl-L-homocysteine + H(+)</text>
        <dbReference type="Rhea" id="RHEA:42920"/>
        <dbReference type="Rhea" id="RHEA-COMP:10283"/>
        <dbReference type="Rhea" id="RHEA-COMP:10284"/>
        <dbReference type="ChEBI" id="CHEBI:15378"/>
        <dbReference type="ChEBI" id="CHEBI:57856"/>
        <dbReference type="ChEBI" id="CHEBI:59789"/>
        <dbReference type="ChEBI" id="CHEBI:65315"/>
        <dbReference type="ChEBI" id="CHEBI:74502"/>
        <dbReference type="EC" id="2.1.1.193"/>
    </reaction>
</comment>
<dbReference type="InterPro" id="IPR029028">
    <property type="entry name" value="Alpha/beta_knot_MTases"/>
</dbReference>
<dbReference type="NCBIfam" id="TIGR00046">
    <property type="entry name" value="RsmE family RNA methyltransferase"/>
    <property type="match status" value="1"/>
</dbReference>
<dbReference type="Pfam" id="PF20260">
    <property type="entry name" value="PUA_4"/>
    <property type="match status" value="1"/>
</dbReference>
<comment type="caution">
    <text evidence="15">The sequence shown here is derived from an EMBL/GenBank/DDBJ whole genome shotgun (WGS) entry which is preliminary data.</text>
</comment>
<proteinExistence type="inferred from homology"/>
<evidence type="ECO:0000256" key="9">
    <source>
        <dbReference type="ARBA" id="ARBA00022691"/>
    </source>
</evidence>
<evidence type="ECO:0000259" key="14">
    <source>
        <dbReference type="Pfam" id="PF20260"/>
    </source>
</evidence>
<dbReference type="InterPro" id="IPR006700">
    <property type="entry name" value="RsmE"/>
</dbReference>
<dbReference type="PANTHER" id="PTHR30027">
    <property type="entry name" value="RIBOSOMAL RNA SMALL SUBUNIT METHYLTRANSFERASE E"/>
    <property type="match status" value="1"/>
</dbReference>
<dbReference type="OrthoDB" id="9815641at2"/>
<comment type="subcellular location">
    <subcellularLocation>
        <location evidence="1 12">Cytoplasm</location>
    </subcellularLocation>
</comment>
<evidence type="ECO:0000313" key="16">
    <source>
        <dbReference type="Proteomes" id="UP000030401"/>
    </source>
</evidence>
<evidence type="ECO:0000256" key="5">
    <source>
        <dbReference type="ARBA" id="ARBA00022490"/>
    </source>
</evidence>
<dbReference type="NCBIfam" id="NF008692">
    <property type="entry name" value="PRK11713.1-5"/>
    <property type="match status" value="1"/>
</dbReference>
<keyword evidence="16" id="KW-1185">Reference proteome</keyword>
<dbReference type="InterPro" id="IPR015947">
    <property type="entry name" value="PUA-like_sf"/>
</dbReference>
<comment type="function">
    <text evidence="10 12">Specifically methylates the N3 position of the uracil ring of uridine 1498 (m3U1498) in 16S rRNA. Acts on the fully assembled 30S ribosomal subunit.</text>
</comment>
<evidence type="ECO:0000256" key="3">
    <source>
        <dbReference type="ARBA" id="ARBA00012328"/>
    </source>
</evidence>
<feature type="domain" description="Ribosomal RNA small subunit methyltransferase E PUA-like" evidence="14">
    <location>
        <begin position="18"/>
        <end position="65"/>
    </location>
</feature>
<keyword evidence="5 12" id="KW-0963">Cytoplasm</keyword>